<keyword evidence="1" id="KW-0472">Membrane</keyword>
<keyword evidence="1" id="KW-1133">Transmembrane helix</keyword>
<evidence type="ECO:0000259" key="2">
    <source>
        <dbReference type="Pfam" id="PF00534"/>
    </source>
</evidence>
<protein>
    <submittedName>
        <fullName evidence="4">Glycosyltransferase</fullName>
    </submittedName>
</protein>
<evidence type="ECO:0000259" key="3">
    <source>
        <dbReference type="Pfam" id="PF13439"/>
    </source>
</evidence>
<keyword evidence="1" id="KW-0812">Transmembrane</keyword>
<evidence type="ECO:0000313" key="4">
    <source>
        <dbReference type="EMBL" id="UTY28317.1"/>
    </source>
</evidence>
<dbReference type="Proteomes" id="UP001059401">
    <property type="component" value="Chromosome"/>
</dbReference>
<dbReference type="SUPFAM" id="SSF53756">
    <property type="entry name" value="UDP-Glycosyltransferase/glycogen phosphorylase"/>
    <property type="match status" value="1"/>
</dbReference>
<reference evidence="4" key="1">
    <citation type="submission" date="2019-04" db="EMBL/GenBank/DDBJ databases">
        <title>Whole genome sequencing of oral phylogroup 2 treponemes.</title>
        <authorList>
            <person name="Chan Y."/>
            <person name="Zeng H.H."/>
            <person name="Yu X.L."/>
            <person name="Leung W.K."/>
            <person name="Watt R.M."/>
        </authorList>
    </citation>
    <scope>NUCLEOTIDE SEQUENCE</scope>
    <source>
        <strain evidence="4">OMZ 847</strain>
    </source>
</reference>
<name>A0ABY5HSA2_9SPIR</name>
<dbReference type="RefSeq" id="WP_255806199.1">
    <property type="nucleotide sequence ID" value="NZ_CP038802.1"/>
</dbReference>
<dbReference type="CDD" id="cd03811">
    <property type="entry name" value="GT4_GT28_WabH-like"/>
    <property type="match status" value="1"/>
</dbReference>
<feature type="transmembrane region" description="Helical" evidence="1">
    <location>
        <begin position="431"/>
        <end position="456"/>
    </location>
</feature>
<feature type="domain" description="Glycosyl transferase family 1" evidence="2">
    <location>
        <begin position="208"/>
        <end position="360"/>
    </location>
</feature>
<dbReference type="EMBL" id="CP038802">
    <property type="protein sequence ID" value="UTY28317.1"/>
    <property type="molecule type" value="Genomic_DNA"/>
</dbReference>
<feature type="domain" description="Glycosyltransferase subfamily 4-like N-terminal" evidence="3">
    <location>
        <begin position="20"/>
        <end position="190"/>
    </location>
</feature>
<dbReference type="Pfam" id="PF13439">
    <property type="entry name" value="Glyco_transf_4"/>
    <property type="match status" value="1"/>
</dbReference>
<dbReference type="Gene3D" id="3.40.50.2000">
    <property type="entry name" value="Glycogen Phosphorylase B"/>
    <property type="match status" value="2"/>
</dbReference>
<dbReference type="PANTHER" id="PTHR12526:SF630">
    <property type="entry name" value="GLYCOSYLTRANSFERASE"/>
    <property type="match status" value="1"/>
</dbReference>
<dbReference type="PANTHER" id="PTHR12526">
    <property type="entry name" value="GLYCOSYLTRANSFERASE"/>
    <property type="match status" value="1"/>
</dbReference>
<dbReference type="InterPro" id="IPR028098">
    <property type="entry name" value="Glyco_trans_4-like_N"/>
</dbReference>
<evidence type="ECO:0000313" key="5">
    <source>
        <dbReference type="Proteomes" id="UP001059401"/>
    </source>
</evidence>
<keyword evidence="5" id="KW-1185">Reference proteome</keyword>
<sequence length="466" mass="53406">MNINKKLKLLFVTYTHSNGGGAEKVLTTLVNNLDSEKYDISIFEIVRYNVKIEPINANIKLLSPLYCYNDRDYKIKVLDYILEQKPEIIRALNNFDTYDVIITWNYQLPSFILSAFPDKKTIGWFHGAIDDLDIANNLPAVKHRQDLQKKAWSFADKIVTISQKSLQSLKTVFPKYMHKAQVIYNAFDLKTTKLKAAEKIEDTYTNCRHPIIVCAGRLDKNKNFSLVIKVVAKLKVENIRCNLFLIGVGDEKDSLMQLANELNITESVFFLGYKQNPLPYFKQADILCVSSLLEGWGMTVCEAMALGKPFVTTPVAGASEELADGGKCGLVADWDVDDYAEKIKTLLTDKVLYYRMSKNCAEKIKEFSVENTVQQFDKLVASLPEKRHTEAGILAKNEAFRQLRGIYVWYPDNILNNIKFSVNRFKTTKKFYHFMLIGYHILRFLGYILTASCRIFTAKSILEYSK</sequence>
<dbReference type="Pfam" id="PF00534">
    <property type="entry name" value="Glycos_transf_1"/>
    <property type="match status" value="1"/>
</dbReference>
<proteinExistence type="predicted"/>
<dbReference type="InterPro" id="IPR001296">
    <property type="entry name" value="Glyco_trans_1"/>
</dbReference>
<gene>
    <name evidence="4" type="ORF">E4N76_04480</name>
</gene>
<accession>A0ABY5HSA2</accession>
<organism evidence="4 5">
    <name type="scientific">Treponema putidum</name>
    <dbReference type="NCBI Taxonomy" id="221027"/>
    <lineage>
        <taxon>Bacteria</taxon>
        <taxon>Pseudomonadati</taxon>
        <taxon>Spirochaetota</taxon>
        <taxon>Spirochaetia</taxon>
        <taxon>Spirochaetales</taxon>
        <taxon>Treponemataceae</taxon>
        <taxon>Treponema</taxon>
    </lineage>
</organism>
<evidence type="ECO:0000256" key="1">
    <source>
        <dbReference type="SAM" id="Phobius"/>
    </source>
</evidence>